<dbReference type="EMBL" id="BMAV01010592">
    <property type="protein sequence ID" value="GFY55809.1"/>
    <property type="molecule type" value="Genomic_DNA"/>
</dbReference>
<evidence type="ECO:0000313" key="2">
    <source>
        <dbReference type="EMBL" id="GFY55809.1"/>
    </source>
</evidence>
<keyword evidence="1" id="KW-0812">Transmembrane</keyword>
<accession>A0A8X6XM69</accession>
<dbReference type="AlphaFoldDB" id="A0A8X6XM69"/>
<evidence type="ECO:0000256" key="1">
    <source>
        <dbReference type="SAM" id="Phobius"/>
    </source>
</evidence>
<feature type="transmembrane region" description="Helical" evidence="1">
    <location>
        <begin position="62"/>
        <end position="80"/>
    </location>
</feature>
<sequence length="81" mass="9161">MVSALTIRQVAELSRMTSCNNDGCLLLRACKVRIGLKRIGRRFVHHGLIQLKKRGTFERLELIKLDFLAVCVVLVLWLGIG</sequence>
<gene>
    <name evidence="2" type="ORF">TNIN_337521</name>
</gene>
<keyword evidence="1" id="KW-0472">Membrane</keyword>
<keyword evidence="3" id="KW-1185">Reference proteome</keyword>
<proteinExistence type="predicted"/>
<dbReference type="Proteomes" id="UP000886998">
    <property type="component" value="Unassembled WGS sequence"/>
</dbReference>
<organism evidence="2 3">
    <name type="scientific">Trichonephila inaurata madagascariensis</name>
    <dbReference type="NCBI Taxonomy" id="2747483"/>
    <lineage>
        <taxon>Eukaryota</taxon>
        <taxon>Metazoa</taxon>
        <taxon>Ecdysozoa</taxon>
        <taxon>Arthropoda</taxon>
        <taxon>Chelicerata</taxon>
        <taxon>Arachnida</taxon>
        <taxon>Araneae</taxon>
        <taxon>Araneomorphae</taxon>
        <taxon>Entelegynae</taxon>
        <taxon>Araneoidea</taxon>
        <taxon>Nephilidae</taxon>
        <taxon>Trichonephila</taxon>
        <taxon>Trichonephila inaurata</taxon>
    </lineage>
</organism>
<reference evidence="2" key="1">
    <citation type="submission" date="2020-08" db="EMBL/GenBank/DDBJ databases">
        <title>Multicomponent nature underlies the extraordinary mechanical properties of spider dragline silk.</title>
        <authorList>
            <person name="Kono N."/>
            <person name="Nakamura H."/>
            <person name="Mori M."/>
            <person name="Yoshida Y."/>
            <person name="Ohtoshi R."/>
            <person name="Malay A.D."/>
            <person name="Moran D.A.P."/>
            <person name="Tomita M."/>
            <person name="Numata K."/>
            <person name="Arakawa K."/>
        </authorList>
    </citation>
    <scope>NUCLEOTIDE SEQUENCE</scope>
</reference>
<evidence type="ECO:0000313" key="3">
    <source>
        <dbReference type="Proteomes" id="UP000886998"/>
    </source>
</evidence>
<keyword evidence="1" id="KW-1133">Transmembrane helix</keyword>
<protein>
    <submittedName>
        <fullName evidence="2">Uncharacterized protein</fullName>
    </submittedName>
</protein>
<name>A0A8X6XM69_9ARAC</name>
<comment type="caution">
    <text evidence="2">The sequence shown here is derived from an EMBL/GenBank/DDBJ whole genome shotgun (WGS) entry which is preliminary data.</text>
</comment>